<dbReference type="InterPro" id="IPR011009">
    <property type="entry name" value="Kinase-like_dom_sf"/>
</dbReference>
<dbReference type="Pfam" id="PF07714">
    <property type="entry name" value="PK_Tyr_Ser-Thr"/>
    <property type="match status" value="1"/>
</dbReference>
<dbReference type="InterPro" id="IPR001245">
    <property type="entry name" value="Ser-Thr/Tyr_kinase_cat_dom"/>
</dbReference>
<evidence type="ECO:0000313" key="3">
    <source>
        <dbReference type="Proteomes" id="UP001634393"/>
    </source>
</evidence>
<organism evidence="2 3">
    <name type="scientific">Penstemon smallii</name>
    <dbReference type="NCBI Taxonomy" id="265156"/>
    <lineage>
        <taxon>Eukaryota</taxon>
        <taxon>Viridiplantae</taxon>
        <taxon>Streptophyta</taxon>
        <taxon>Embryophyta</taxon>
        <taxon>Tracheophyta</taxon>
        <taxon>Spermatophyta</taxon>
        <taxon>Magnoliopsida</taxon>
        <taxon>eudicotyledons</taxon>
        <taxon>Gunneridae</taxon>
        <taxon>Pentapetalae</taxon>
        <taxon>asterids</taxon>
        <taxon>lamiids</taxon>
        <taxon>Lamiales</taxon>
        <taxon>Plantaginaceae</taxon>
        <taxon>Cheloneae</taxon>
        <taxon>Penstemon</taxon>
    </lineage>
</organism>
<dbReference type="PANTHER" id="PTHR48007:SF55">
    <property type="entry name" value="PROTEIN KINASE DOMAIN-CONTAINING PROTEIN"/>
    <property type="match status" value="1"/>
</dbReference>
<proteinExistence type="predicted"/>
<protein>
    <recommendedName>
        <fullName evidence="1">Protein kinase domain-containing protein</fullName>
    </recommendedName>
</protein>
<feature type="domain" description="Protein kinase" evidence="1">
    <location>
        <begin position="69"/>
        <end position="331"/>
    </location>
</feature>
<evidence type="ECO:0000313" key="2">
    <source>
        <dbReference type="EMBL" id="KAL3844489.1"/>
    </source>
</evidence>
<dbReference type="InterPro" id="IPR046959">
    <property type="entry name" value="PRK1-6/SRF4-like"/>
</dbReference>
<sequence length="333" mass="37373">MLSRAFTKQRRSSPQAGESRSSVSIYEYEEFIFGSIDDIPLISFDEYIDKNNRSNNSESTQMTLRQVLRASVGVIGESSLGMTEKVVLLGGKICAVKRFTKVLVKKREFGWRIERVAHVSSKCEYLVPVTAYLYAKRIKFLVCDYYPMGSLADLLFGAREKGQTALEWKHILKIVQSTAKAIAFIHSQHPPKEKNLQLNVHGNIKSSNVMINIDFTARLSDYGFVQLAEQVAVVDDTGQAEPPAQPPQPTERVYSKTLSQKSDIYNFGVVLLEILESLGVKKNQDIVEFSSEGRQQRQVSKVLEIALSCTDVLPEARPDIEHILFCVGDSVNC</sequence>
<name>A0ABD3U4X2_9LAMI</name>
<accession>A0ABD3U4X2</accession>
<dbReference type="Gene3D" id="1.10.510.10">
    <property type="entry name" value="Transferase(Phosphotransferase) domain 1"/>
    <property type="match status" value="1"/>
</dbReference>
<gene>
    <name evidence="2" type="ORF">ACJIZ3_001892</name>
</gene>
<dbReference type="PROSITE" id="PS50011">
    <property type="entry name" value="PROTEIN_KINASE_DOM"/>
    <property type="match status" value="1"/>
</dbReference>
<comment type="caution">
    <text evidence="2">The sequence shown here is derived from an EMBL/GenBank/DDBJ whole genome shotgun (WGS) entry which is preliminary data.</text>
</comment>
<keyword evidence="3" id="KW-1185">Reference proteome</keyword>
<dbReference type="EMBL" id="JBJXBP010000002">
    <property type="protein sequence ID" value="KAL3844489.1"/>
    <property type="molecule type" value="Genomic_DNA"/>
</dbReference>
<reference evidence="2 3" key="1">
    <citation type="submission" date="2024-12" db="EMBL/GenBank/DDBJ databases">
        <title>The unique morphological basis and parallel evolutionary history of personate flowers in Penstemon.</title>
        <authorList>
            <person name="Depatie T.H."/>
            <person name="Wessinger C.A."/>
        </authorList>
    </citation>
    <scope>NUCLEOTIDE SEQUENCE [LARGE SCALE GENOMIC DNA]</scope>
    <source>
        <strain evidence="2">WTNN_2</strain>
        <tissue evidence="2">Leaf</tissue>
    </source>
</reference>
<dbReference type="InterPro" id="IPR000719">
    <property type="entry name" value="Prot_kinase_dom"/>
</dbReference>
<dbReference type="SUPFAM" id="SSF56112">
    <property type="entry name" value="Protein kinase-like (PK-like)"/>
    <property type="match status" value="1"/>
</dbReference>
<dbReference type="AlphaFoldDB" id="A0ABD3U4X2"/>
<dbReference type="Proteomes" id="UP001634393">
    <property type="component" value="Unassembled WGS sequence"/>
</dbReference>
<dbReference type="PANTHER" id="PTHR48007">
    <property type="entry name" value="LEUCINE-RICH REPEAT RECEPTOR-LIKE PROTEIN KINASE PXC1"/>
    <property type="match status" value="1"/>
</dbReference>
<evidence type="ECO:0000259" key="1">
    <source>
        <dbReference type="PROSITE" id="PS50011"/>
    </source>
</evidence>